<reference evidence="3" key="1">
    <citation type="submission" date="2018-07" db="EMBL/GenBank/DDBJ databases">
        <authorList>
            <person name="Safronova V.I."/>
            <person name="Chirak E.R."/>
            <person name="Sazanova A.L."/>
        </authorList>
    </citation>
    <scope>NUCLEOTIDE SEQUENCE [LARGE SCALE GENOMIC DNA]</scope>
    <source>
        <strain evidence="3">RCAM04685</strain>
    </source>
</reference>
<keyword evidence="1" id="KW-0472">Membrane</keyword>
<feature type="transmembrane region" description="Helical" evidence="1">
    <location>
        <begin position="97"/>
        <end position="114"/>
    </location>
</feature>
<dbReference type="Proteomes" id="UP000255207">
    <property type="component" value="Unassembled WGS sequence"/>
</dbReference>
<evidence type="ECO:0000313" key="2">
    <source>
        <dbReference type="EMBL" id="RDJ20584.1"/>
    </source>
</evidence>
<protein>
    <submittedName>
        <fullName evidence="2">Uncharacterized protein</fullName>
    </submittedName>
</protein>
<name>A0A370L005_9HYPH</name>
<organism evidence="2 3">
    <name type="scientific">Bosea caraganae</name>
    <dbReference type="NCBI Taxonomy" id="2763117"/>
    <lineage>
        <taxon>Bacteria</taxon>
        <taxon>Pseudomonadati</taxon>
        <taxon>Pseudomonadota</taxon>
        <taxon>Alphaproteobacteria</taxon>
        <taxon>Hyphomicrobiales</taxon>
        <taxon>Boseaceae</taxon>
        <taxon>Bosea</taxon>
    </lineage>
</organism>
<accession>A0A370L005</accession>
<gene>
    <name evidence="2" type="ORF">DWE98_23990</name>
</gene>
<sequence length="163" mass="16815">MLRWLLLIPFALLVAMGAGLFALLIASVVSPDIALLIGGGFERLVWALLDQAGSGFDPGPTAEAAFTLLGRLGFAIMVAPVVIVAVASELFRLRSGLIQSGLTGLLAALLPLAMLRLARTPSPAELQIIAALFLVGAATGFVYWLIAGRGAGGERAAPATLPR</sequence>
<proteinExistence type="predicted"/>
<feature type="transmembrane region" description="Helical" evidence="1">
    <location>
        <begin position="126"/>
        <end position="146"/>
    </location>
</feature>
<keyword evidence="1" id="KW-0812">Transmembrane</keyword>
<keyword evidence="3" id="KW-1185">Reference proteome</keyword>
<evidence type="ECO:0000313" key="3">
    <source>
        <dbReference type="Proteomes" id="UP000255207"/>
    </source>
</evidence>
<dbReference type="OrthoDB" id="8455876at2"/>
<dbReference type="AlphaFoldDB" id="A0A370L005"/>
<dbReference type="RefSeq" id="WP_114831840.1">
    <property type="nucleotide sequence ID" value="NZ_QQTO01000018.1"/>
</dbReference>
<comment type="caution">
    <text evidence="2">The sequence shown here is derived from an EMBL/GenBank/DDBJ whole genome shotgun (WGS) entry which is preliminary data.</text>
</comment>
<evidence type="ECO:0000256" key="1">
    <source>
        <dbReference type="SAM" id="Phobius"/>
    </source>
</evidence>
<dbReference type="EMBL" id="QQTP01000017">
    <property type="protein sequence ID" value="RDJ20584.1"/>
    <property type="molecule type" value="Genomic_DNA"/>
</dbReference>
<keyword evidence="1" id="KW-1133">Transmembrane helix</keyword>
<feature type="transmembrane region" description="Helical" evidence="1">
    <location>
        <begin position="64"/>
        <end position="85"/>
    </location>
</feature>